<evidence type="ECO:0000313" key="1">
    <source>
        <dbReference type="EMBL" id="MEO1782487.1"/>
    </source>
</evidence>
<dbReference type="Proteomes" id="UP001429357">
    <property type="component" value="Unassembled WGS sequence"/>
</dbReference>
<name>A0ABV0F5X1_9ENTE</name>
<sequence length="90" mass="10490">MEEFEGVLVKTALLQEKPIMLSLMRLKNDEDALDCVIRDRFLSAYIFRLPVDKYTIHVTGRRNKRNQLLVKHMTILNVDDYIKVIGTPEG</sequence>
<reference evidence="1" key="2">
    <citation type="submission" date="2024-02" db="EMBL/GenBank/DDBJ databases">
        <title>The Genome Sequence of Enterococcus diestrammenae JM9A.</title>
        <authorList>
            <person name="Earl A."/>
            <person name="Manson A."/>
            <person name="Gilmore M."/>
            <person name="Sanders J."/>
            <person name="Shea T."/>
            <person name="Howe W."/>
            <person name="Livny J."/>
            <person name="Cuomo C."/>
            <person name="Neafsey D."/>
            <person name="Birren B."/>
        </authorList>
    </citation>
    <scope>NUCLEOTIDE SEQUENCE</scope>
    <source>
        <strain evidence="1">JM9A</strain>
    </source>
</reference>
<protein>
    <submittedName>
        <fullName evidence="1">Uncharacterized protein</fullName>
    </submittedName>
</protein>
<accession>A0ABV0F5X1</accession>
<gene>
    <name evidence="1" type="ORF">BAU18_002099</name>
</gene>
<evidence type="ECO:0000313" key="2">
    <source>
        <dbReference type="Proteomes" id="UP001429357"/>
    </source>
</evidence>
<dbReference type="RefSeq" id="WP_161869999.1">
    <property type="nucleotide sequence ID" value="NZ_JAQFAM010000010.1"/>
</dbReference>
<proteinExistence type="predicted"/>
<reference evidence="1" key="1">
    <citation type="submission" date="2016-06" db="EMBL/GenBank/DDBJ databases">
        <authorList>
            <person name="Van Tyne D."/>
        </authorList>
    </citation>
    <scope>NUCLEOTIDE SEQUENCE</scope>
    <source>
        <strain evidence="1">JM9A</strain>
    </source>
</reference>
<comment type="caution">
    <text evidence="1">The sequence shown here is derived from an EMBL/GenBank/DDBJ whole genome shotgun (WGS) entry which is preliminary data.</text>
</comment>
<keyword evidence="2" id="KW-1185">Reference proteome</keyword>
<dbReference type="EMBL" id="MAEI02000001">
    <property type="protein sequence ID" value="MEO1782487.1"/>
    <property type="molecule type" value="Genomic_DNA"/>
</dbReference>
<organism evidence="1 2">
    <name type="scientific">Enterococcus diestrammenae</name>
    <dbReference type="NCBI Taxonomy" id="1155073"/>
    <lineage>
        <taxon>Bacteria</taxon>
        <taxon>Bacillati</taxon>
        <taxon>Bacillota</taxon>
        <taxon>Bacilli</taxon>
        <taxon>Lactobacillales</taxon>
        <taxon>Enterococcaceae</taxon>
        <taxon>Enterococcus</taxon>
    </lineage>
</organism>